<dbReference type="EMBL" id="BEYU01000124">
    <property type="protein sequence ID" value="GBG32538.1"/>
    <property type="molecule type" value="Genomic_DNA"/>
</dbReference>
<dbReference type="PROSITE" id="PS50076">
    <property type="entry name" value="DNAJ_2"/>
    <property type="match status" value="1"/>
</dbReference>
<comment type="caution">
    <text evidence="3">The sequence shown here is derived from an EMBL/GenBank/DDBJ whole genome shotgun (WGS) entry which is preliminary data.</text>
</comment>
<dbReference type="PANTHER" id="PTHR45286:SF1">
    <property type="entry name" value="CHAPERONE DNAJ-DOMAIN SUPERFAMILY PROTEIN"/>
    <property type="match status" value="1"/>
</dbReference>
<evidence type="ECO:0000313" key="4">
    <source>
        <dbReference type="Proteomes" id="UP000241890"/>
    </source>
</evidence>
<feature type="compositionally biased region" description="Polar residues" evidence="1">
    <location>
        <begin position="64"/>
        <end position="79"/>
    </location>
</feature>
<dbReference type="InterPro" id="IPR001623">
    <property type="entry name" value="DnaJ_domain"/>
</dbReference>
<accession>A0A2R5GS03</accession>
<name>A0A2R5GS03_9STRA</name>
<sequence length="448" mass="50171">MGEVKLAYFAKVKAVHPDTREDASENDNHEEFLELVEAYETLSCTRKRRLYDLQGASRGENDQRATATAQDTRDPQSSPYEPWKPGWESKDLAYFRRGLSLYESIREEFHEALAMARLGPQVPDFESEGLETMFPWAFEAEVRSDASHAHVLQLVSGRQALGYVETSTDPLLHLAPTGALDTKKESFAQTDADLDLVYQGRHVARAHRRGDQLIIFGTEMHLAKQEEEGGTFGSGGEEMRHLATISPSGSSEAAERSFLRSLGLPKLPPLSTRVPDPKPLENPFAPRLRPRSFDVLDDRLRSTHRIMQWSAMGVDTVYWFRGEKQRSTMVGKFNVANCAIKVTRASLPSPKFWLFEPRSEAHTSGAWYFEIARPELTEDQIAVAAQNYLQRAAQAESASEGGKVAPHLTPEVKMSWAIEKAAAQVRHERGVVDPRVAILFAAFSTIDS</sequence>
<dbReference type="Gene3D" id="1.10.287.110">
    <property type="entry name" value="DnaJ domain"/>
    <property type="match status" value="1"/>
</dbReference>
<dbReference type="AlphaFoldDB" id="A0A2R5GS03"/>
<protein>
    <submittedName>
        <fullName evidence="3">DnaJ-like 1, mitochondrial</fullName>
    </submittedName>
</protein>
<dbReference type="CDD" id="cd06257">
    <property type="entry name" value="DnaJ"/>
    <property type="match status" value="1"/>
</dbReference>
<feature type="region of interest" description="Disordered" evidence="1">
    <location>
        <begin position="55"/>
        <end position="83"/>
    </location>
</feature>
<dbReference type="SUPFAM" id="SSF46565">
    <property type="entry name" value="Chaperone J-domain"/>
    <property type="match status" value="1"/>
</dbReference>
<feature type="domain" description="J" evidence="2">
    <location>
        <begin position="1"/>
        <end position="55"/>
    </location>
</feature>
<evidence type="ECO:0000259" key="2">
    <source>
        <dbReference type="PROSITE" id="PS50076"/>
    </source>
</evidence>
<dbReference type="InterPro" id="IPR036869">
    <property type="entry name" value="J_dom_sf"/>
</dbReference>
<dbReference type="InParanoid" id="A0A2R5GS03"/>
<keyword evidence="4" id="KW-1185">Reference proteome</keyword>
<dbReference type="PANTHER" id="PTHR45286">
    <property type="entry name" value="CHAPERONE DNAJ-DOMAIN SUPERFAMILY PROTEIN"/>
    <property type="match status" value="1"/>
</dbReference>
<organism evidence="3 4">
    <name type="scientific">Hondaea fermentalgiana</name>
    <dbReference type="NCBI Taxonomy" id="2315210"/>
    <lineage>
        <taxon>Eukaryota</taxon>
        <taxon>Sar</taxon>
        <taxon>Stramenopiles</taxon>
        <taxon>Bigyra</taxon>
        <taxon>Labyrinthulomycetes</taxon>
        <taxon>Thraustochytrida</taxon>
        <taxon>Thraustochytriidae</taxon>
        <taxon>Hondaea</taxon>
    </lineage>
</organism>
<proteinExistence type="predicted"/>
<reference evidence="3 4" key="1">
    <citation type="submission" date="2017-12" db="EMBL/GenBank/DDBJ databases">
        <title>Sequencing, de novo assembly and annotation of complete genome of a new Thraustochytrid species, strain FCC1311.</title>
        <authorList>
            <person name="Sedici K."/>
            <person name="Godart F."/>
            <person name="Aiese Cigliano R."/>
            <person name="Sanseverino W."/>
            <person name="Barakat M."/>
            <person name="Ortet P."/>
            <person name="Marechal E."/>
            <person name="Cagnac O."/>
            <person name="Amato A."/>
        </authorList>
    </citation>
    <scope>NUCLEOTIDE SEQUENCE [LARGE SCALE GENOMIC DNA]</scope>
</reference>
<evidence type="ECO:0000256" key="1">
    <source>
        <dbReference type="SAM" id="MobiDB-lite"/>
    </source>
</evidence>
<dbReference type="Proteomes" id="UP000241890">
    <property type="component" value="Unassembled WGS sequence"/>
</dbReference>
<gene>
    <name evidence="3" type="ORF">FCC1311_087622</name>
</gene>
<evidence type="ECO:0000313" key="3">
    <source>
        <dbReference type="EMBL" id="GBG32538.1"/>
    </source>
</evidence>
<dbReference type="OrthoDB" id="445556at2759"/>
<dbReference type="Pfam" id="PF00226">
    <property type="entry name" value="DnaJ"/>
    <property type="match status" value="1"/>
</dbReference>